<dbReference type="Gene3D" id="3.40.50.880">
    <property type="match status" value="1"/>
</dbReference>
<keyword evidence="3 4" id="KW-0315">Glutamine amidotransferase</keyword>
<accession>A0A541B3Z9</accession>
<dbReference type="InterPro" id="IPR027417">
    <property type="entry name" value="P-loop_NTPase"/>
</dbReference>
<dbReference type="HAMAP" id="MF_00028">
    <property type="entry name" value="CobQ"/>
    <property type="match status" value="1"/>
</dbReference>
<dbReference type="AlphaFoldDB" id="A0A541B3Z9"/>
<dbReference type="GO" id="GO:0009236">
    <property type="term" value="P:cobalamin biosynthetic process"/>
    <property type="evidence" value="ECO:0007669"/>
    <property type="project" value="UniProtKB-UniRule"/>
</dbReference>
<dbReference type="SUPFAM" id="SSF52540">
    <property type="entry name" value="P-loop containing nucleoside triphosphate hydrolases"/>
    <property type="match status" value="1"/>
</dbReference>
<feature type="active site" evidence="4">
    <location>
        <position position="429"/>
    </location>
</feature>
<dbReference type="EMBL" id="VIGH01000007">
    <property type="protein sequence ID" value="TQF67053.1"/>
    <property type="molecule type" value="Genomic_DNA"/>
</dbReference>
<dbReference type="CDD" id="cd05389">
    <property type="entry name" value="CobQ_N"/>
    <property type="match status" value="1"/>
</dbReference>
<reference evidence="7 8" key="1">
    <citation type="submission" date="2019-06" db="EMBL/GenBank/DDBJ databases">
        <title>Rhodococcus spaelei sp. nov., isolated from a cave.</title>
        <authorList>
            <person name="Lee S.D."/>
        </authorList>
    </citation>
    <scope>NUCLEOTIDE SEQUENCE [LARGE SCALE GENOMIC DNA]</scope>
    <source>
        <strain evidence="7 8">C9-5</strain>
    </source>
</reference>
<feature type="domain" description="CobB/CobQ-like glutamine amidotransferase" evidence="6">
    <location>
        <begin position="259"/>
        <end position="437"/>
    </location>
</feature>
<dbReference type="InterPro" id="IPR002586">
    <property type="entry name" value="CobQ/CobB/MinD/ParA_Nub-bd_dom"/>
</dbReference>
<dbReference type="InterPro" id="IPR011698">
    <property type="entry name" value="GATase_3"/>
</dbReference>
<dbReference type="InterPro" id="IPR033949">
    <property type="entry name" value="CobQ_GATase1"/>
</dbReference>
<dbReference type="GO" id="GO:0003824">
    <property type="term" value="F:catalytic activity"/>
    <property type="evidence" value="ECO:0007669"/>
    <property type="project" value="InterPro"/>
</dbReference>
<feature type="active site" description="Nucleophile" evidence="4">
    <location>
        <position position="338"/>
    </location>
</feature>
<comment type="pathway">
    <text evidence="1 4">Cofactor biosynthesis; adenosylcobalamin biosynthesis.</text>
</comment>
<evidence type="ECO:0000256" key="1">
    <source>
        <dbReference type="ARBA" id="ARBA00004953"/>
    </source>
</evidence>
<evidence type="ECO:0000256" key="4">
    <source>
        <dbReference type="HAMAP-Rule" id="MF_00028"/>
    </source>
</evidence>
<keyword evidence="2 4" id="KW-0169">Cobalamin biosynthesis</keyword>
<evidence type="ECO:0000259" key="6">
    <source>
        <dbReference type="Pfam" id="PF07685"/>
    </source>
</evidence>
<dbReference type="PANTHER" id="PTHR21343:SF1">
    <property type="entry name" value="COBYRIC ACID SYNTHASE"/>
    <property type="match status" value="1"/>
</dbReference>
<organism evidence="7 8">
    <name type="scientific">Rhodococcus spelaei</name>
    <dbReference type="NCBI Taxonomy" id="2546320"/>
    <lineage>
        <taxon>Bacteria</taxon>
        <taxon>Bacillati</taxon>
        <taxon>Actinomycetota</taxon>
        <taxon>Actinomycetes</taxon>
        <taxon>Mycobacteriales</taxon>
        <taxon>Nocardiaceae</taxon>
        <taxon>Rhodococcus</taxon>
    </lineage>
</organism>
<evidence type="ECO:0000256" key="3">
    <source>
        <dbReference type="ARBA" id="ARBA00022962"/>
    </source>
</evidence>
<evidence type="ECO:0000313" key="7">
    <source>
        <dbReference type="EMBL" id="TQF67053.1"/>
    </source>
</evidence>
<dbReference type="PROSITE" id="PS51273">
    <property type="entry name" value="GATASE_TYPE_1"/>
    <property type="match status" value="1"/>
</dbReference>
<comment type="similarity">
    <text evidence="4">Belongs to the CobB/CobQ family. CobQ subfamily.</text>
</comment>
<dbReference type="RefSeq" id="WP_142101025.1">
    <property type="nucleotide sequence ID" value="NZ_VIGH01000007.1"/>
</dbReference>
<gene>
    <name evidence="4" type="primary">cobQ</name>
    <name evidence="7" type="ORF">FK531_15865</name>
</gene>
<dbReference type="PROSITE" id="PS51274">
    <property type="entry name" value="GATASE_COBBQ"/>
    <property type="match status" value="1"/>
</dbReference>
<comment type="function">
    <text evidence="4">Catalyzes amidations at positions B, D, E, and G on adenosylcobyrinic A,C-diamide. NH(2) groups are provided by glutamine, and one molecule of ATP is hydrogenolyzed for each amidation.</text>
</comment>
<dbReference type="InterPro" id="IPR029062">
    <property type="entry name" value="Class_I_gatase-like"/>
</dbReference>
<dbReference type="InterPro" id="IPR047045">
    <property type="entry name" value="CobQ_N"/>
</dbReference>
<sequence>MKGALLVAGTTSDAGKSVLVAGLCRMLARRGVSVAPFKAQNMSNNSVVTLDGGEIGRAQALQARACGLEPSVRFNPVLLKPGSDRTSQLVVRGRAVTSVGARDYIEHREWLREVVVRELASLRSEFDVVICEGAGSPAEINLRATDLANMGLARAAALPVIVVGDIDRGGVLAHLFGTVAVLSPEDQALIAGFVVNKFRGDVGLLEPGLDQLRALTGRPTLGVVPFAEGLWIDAEDSLSTTPDAPVGRPAAPRGEAWLRVAAVRLPRVSNATDVEALACEPGVSVHWVSEPSRLADVDLVVLPGSKSTVSDLNWLRSSGIADVLAARAEAGLPILGICGGYQMLGRTIVDEVESRAGAVAGLGLLDLDIEFADEKVLRQVTGRHESIPVSGYEIHHGRVVRNGDAPLLRGDDGQPEGSLRGWVLGTHWHGLLESDEFRRSLLTRVAAATGRAFTVAPDTSVAAERDAQLDLLADLVERHIDIGAVAALIDEGAPTGLPEIAHTTSVG</sequence>
<dbReference type="UniPathway" id="UPA00148"/>
<dbReference type="CDD" id="cd01750">
    <property type="entry name" value="GATase1_CobQ"/>
    <property type="match status" value="1"/>
</dbReference>
<dbReference type="Pfam" id="PF07685">
    <property type="entry name" value="GATase_3"/>
    <property type="match status" value="1"/>
</dbReference>
<evidence type="ECO:0000259" key="5">
    <source>
        <dbReference type="Pfam" id="PF01656"/>
    </source>
</evidence>
<protein>
    <recommendedName>
        <fullName evidence="4">Cobyric acid synthase</fullName>
    </recommendedName>
</protein>
<evidence type="ECO:0000256" key="2">
    <source>
        <dbReference type="ARBA" id="ARBA00022573"/>
    </source>
</evidence>
<dbReference type="NCBIfam" id="NF001989">
    <property type="entry name" value="PRK00784.1"/>
    <property type="match status" value="1"/>
</dbReference>
<dbReference type="Gene3D" id="3.40.50.300">
    <property type="entry name" value="P-loop containing nucleotide triphosphate hydrolases"/>
    <property type="match status" value="1"/>
</dbReference>
<dbReference type="OrthoDB" id="9808302at2"/>
<evidence type="ECO:0000313" key="8">
    <source>
        <dbReference type="Proteomes" id="UP000316256"/>
    </source>
</evidence>
<feature type="domain" description="CobQ/CobB/MinD/ParA nucleotide binding" evidence="5">
    <location>
        <begin position="6"/>
        <end position="230"/>
    </location>
</feature>
<dbReference type="GO" id="GO:0015420">
    <property type="term" value="F:ABC-type vitamin B12 transporter activity"/>
    <property type="evidence" value="ECO:0007669"/>
    <property type="project" value="UniProtKB-UniRule"/>
</dbReference>
<proteinExistence type="inferred from homology"/>
<dbReference type="NCBIfam" id="TIGR00313">
    <property type="entry name" value="cobQ"/>
    <property type="match status" value="1"/>
</dbReference>
<name>A0A541B3Z9_9NOCA</name>
<dbReference type="SUPFAM" id="SSF52317">
    <property type="entry name" value="Class I glutamine amidotransferase-like"/>
    <property type="match status" value="1"/>
</dbReference>
<dbReference type="PANTHER" id="PTHR21343">
    <property type="entry name" value="DETHIOBIOTIN SYNTHETASE"/>
    <property type="match status" value="1"/>
</dbReference>
<dbReference type="Pfam" id="PF01656">
    <property type="entry name" value="CbiA"/>
    <property type="match status" value="1"/>
</dbReference>
<dbReference type="InterPro" id="IPR004459">
    <property type="entry name" value="CobQ_synth"/>
</dbReference>
<dbReference type="Proteomes" id="UP000316256">
    <property type="component" value="Unassembled WGS sequence"/>
</dbReference>
<keyword evidence="8" id="KW-1185">Reference proteome</keyword>
<comment type="caution">
    <text evidence="7">The sequence shown here is derived from an EMBL/GenBank/DDBJ whole genome shotgun (WGS) entry which is preliminary data.</text>
</comment>